<keyword evidence="3" id="KW-1185">Reference proteome</keyword>
<dbReference type="Pfam" id="PF01579">
    <property type="entry name" value="DUF19"/>
    <property type="match status" value="1"/>
</dbReference>
<organism evidence="3 4">
    <name type="scientific">Caenorhabditis tropicalis</name>
    <dbReference type="NCBI Taxonomy" id="1561998"/>
    <lineage>
        <taxon>Eukaryota</taxon>
        <taxon>Metazoa</taxon>
        <taxon>Ecdysozoa</taxon>
        <taxon>Nematoda</taxon>
        <taxon>Chromadorea</taxon>
        <taxon>Rhabditida</taxon>
        <taxon>Rhabditina</taxon>
        <taxon>Rhabditomorpha</taxon>
        <taxon>Rhabditoidea</taxon>
        <taxon>Rhabditidae</taxon>
        <taxon>Peloderinae</taxon>
        <taxon>Caenorhabditis</taxon>
    </lineage>
</organism>
<proteinExistence type="predicted"/>
<evidence type="ECO:0000259" key="2">
    <source>
        <dbReference type="Pfam" id="PF01579"/>
    </source>
</evidence>
<dbReference type="PANTHER" id="PTHR21453:SF28">
    <property type="entry name" value="DUF19 DOMAIN-CONTAINING PROTEIN-RELATED"/>
    <property type="match status" value="1"/>
</dbReference>
<feature type="domain" description="T20D4.11-like" evidence="2">
    <location>
        <begin position="30"/>
        <end position="163"/>
    </location>
</feature>
<dbReference type="AlphaFoldDB" id="A0A1I7V2B0"/>
<reference evidence="4" key="1">
    <citation type="submission" date="2016-11" db="UniProtKB">
        <authorList>
            <consortium name="WormBaseParasite"/>
        </authorList>
    </citation>
    <scope>IDENTIFICATION</scope>
</reference>
<protein>
    <submittedName>
        <fullName evidence="4">DUF19 domain-containing protein</fullName>
    </submittedName>
</protein>
<evidence type="ECO:0000313" key="3">
    <source>
        <dbReference type="Proteomes" id="UP000095282"/>
    </source>
</evidence>
<keyword evidence="1" id="KW-0732">Signal</keyword>
<sequence length="176" mass="20143">MTAMNYLIISLAIGFTEQLFFESTTCGVIETAKEDFRCFFKQISFTKDLLLLDLTDSVDIEKFKTSCDTLKACYSSLECRKNDPQYVELSRNTNTICSAILFLGTDFVDCKKKIDEVKGDCDTVGNTCDTVFGKDQCLKPLIVDSCGEEKWFRFRENIINLKKPSLPDCDFDQYRN</sequence>
<dbReference type="InterPro" id="IPR002542">
    <property type="entry name" value="T20D4.11-like_dom"/>
</dbReference>
<dbReference type="Proteomes" id="UP000095282">
    <property type="component" value="Unplaced"/>
</dbReference>
<dbReference type="PANTHER" id="PTHR21453">
    <property type="entry name" value="DUF19 DOMAIN-CONTAINING PROTEIN-RELATED-RELATED"/>
    <property type="match status" value="1"/>
</dbReference>
<dbReference type="InterPro" id="IPR016638">
    <property type="entry name" value="UPF0376"/>
</dbReference>
<evidence type="ECO:0000256" key="1">
    <source>
        <dbReference type="SAM" id="SignalP"/>
    </source>
</evidence>
<dbReference type="eggNOG" id="ENOG502TIJN">
    <property type="taxonomic scope" value="Eukaryota"/>
</dbReference>
<name>A0A1I7V2B0_9PELO</name>
<dbReference type="PIRSF" id="PIRSF015697">
    <property type="entry name" value="UCP015697"/>
    <property type="match status" value="1"/>
</dbReference>
<feature type="signal peptide" evidence="1">
    <location>
        <begin position="1"/>
        <end position="18"/>
    </location>
</feature>
<feature type="chain" id="PRO_5009309699" evidence="1">
    <location>
        <begin position="19"/>
        <end position="176"/>
    </location>
</feature>
<accession>A0A1I7V2B0</accession>
<dbReference type="WBParaSite" id="Csp11.Scaffold630.g21687.t1">
    <property type="protein sequence ID" value="Csp11.Scaffold630.g21687.t1"/>
    <property type="gene ID" value="Csp11.Scaffold630.g21687"/>
</dbReference>
<evidence type="ECO:0000313" key="4">
    <source>
        <dbReference type="WBParaSite" id="Csp11.Scaffold630.g21687.t1"/>
    </source>
</evidence>